<evidence type="ECO:0000313" key="1">
    <source>
        <dbReference type="EMBL" id="VAX03157.1"/>
    </source>
</evidence>
<dbReference type="GO" id="GO:0032259">
    <property type="term" value="P:methylation"/>
    <property type="evidence" value="ECO:0007669"/>
    <property type="project" value="UniProtKB-KW"/>
</dbReference>
<gene>
    <name evidence="1" type="ORF">MNBD_GAMMA19-1964</name>
</gene>
<keyword evidence="1" id="KW-0489">Methyltransferase</keyword>
<dbReference type="Pfam" id="PF13489">
    <property type="entry name" value="Methyltransf_23"/>
    <property type="match status" value="1"/>
</dbReference>
<dbReference type="AlphaFoldDB" id="A0A3B1BDT0"/>
<dbReference type="CDD" id="cd02440">
    <property type="entry name" value="AdoMet_MTases"/>
    <property type="match status" value="1"/>
</dbReference>
<name>A0A3B1BDT0_9ZZZZ</name>
<dbReference type="Gene3D" id="3.40.50.150">
    <property type="entry name" value="Vaccinia Virus protein VP39"/>
    <property type="match status" value="1"/>
</dbReference>
<accession>A0A3B1BDT0</accession>
<sequence>MEAELYRQMRDLEDRHWWFVGRRAIVASLLRGSGLPEGARILDLGCGTGGNLAMLSEFGQVVGAELDEHAAQLAQERGLAPVVRGKLPHGLPLDAGVFHCVTLLDVLEHIDDDRATLETVNRLLAPAGQLLITVPAFPFLWGAHDVAHHHQRRYRAKGLRQLLETTGYEITTLSYCNTWLFPVAAVVRLLRRCFPGGSAGTELSLPPAPANTLLATLFASERHLLRMGLPFGVSLVVLAKKLH</sequence>
<dbReference type="GO" id="GO:0008168">
    <property type="term" value="F:methyltransferase activity"/>
    <property type="evidence" value="ECO:0007669"/>
    <property type="project" value="UniProtKB-KW"/>
</dbReference>
<dbReference type="InterPro" id="IPR029063">
    <property type="entry name" value="SAM-dependent_MTases_sf"/>
</dbReference>
<keyword evidence="1" id="KW-0808">Transferase</keyword>
<reference evidence="1" key="1">
    <citation type="submission" date="2018-06" db="EMBL/GenBank/DDBJ databases">
        <authorList>
            <person name="Zhirakovskaya E."/>
        </authorList>
    </citation>
    <scope>NUCLEOTIDE SEQUENCE</scope>
</reference>
<organism evidence="1">
    <name type="scientific">hydrothermal vent metagenome</name>
    <dbReference type="NCBI Taxonomy" id="652676"/>
    <lineage>
        <taxon>unclassified sequences</taxon>
        <taxon>metagenomes</taxon>
        <taxon>ecological metagenomes</taxon>
    </lineage>
</organism>
<dbReference type="EMBL" id="UOFV01000375">
    <property type="protein sequence ID" value="VAX03157.1"/>
    <property type="molecule type" value="Genomic_DNA"/>
</dbReference>
<dbReference type="SUPFAM" id="SSF53335">
    <property type="entry name" value="S-adenosyl-L-methionine-dependent methyltransferases"/>
    <property type="match status" value="1"/>
</dbReference>
<protein>
    <submittedName>
        <fullName evidence="1">SAM-dependent methyltransferase</fullName>
    </submittedName>
</protein>
<proteinExistence type="predicted"/>
<dbReference type="PANTHER" id="PTHR43861">
    <property type="entry name" value="TRANS-ACONITATE 2-METHYLTRANSFERASE-RELATED"/>
    <property type="match status" value="1"/>
</dbReference>